<dbReference type="Pfam" id="PF07731">
    <property type="entry name" value="Cu-oxidase_2"/>
    <property type="match status" value="1"/>
</dbReference>
<accession>A0A6A2XLE7</accession>
<protein>
    <submittedName>
        <fullName evidence="5">L-ascorbate oxidase-like protein</fullName>
    </submittedName>
</protein>
<dbReference type="SUPFAM" id="SSF49503">
    <property type="entry name" value="Cupredoxins"/>
    <property type="match status" value="2"/>
</dbReference>
<dbReference type="GO" id="GO:0005507">
    <property type="term" value="F:copper ion binding"/>
    <property type="evidence" value="ECO:0007669"/>
    <property type="project" value="InterPro"/>
</dbReference>
<dbReference type="InterPro" id="IPR045087">
    <property type="entry name" value="Cu-oxidase_fam"/>
</dbReference>
<evidence type="ECO:0000259" key="4">
    <source>
        <dbReference type="Pfam" id="PF07731"/>
    </source>
</evidence>
<dbReference type="Pfam" id="PF00394">
    <property type="entry name" value="Cu-oxidase"/>
    <property type="match status" value="1"/>
</dbReference>
<dbReference type="GO" id="GO:0016491">
    <property type="term" value="F:oxidoreductase activity"/>
    <property type="evidence" value="ECO:0007669"/>
    <property type="project" value="InterPro"/>
</dbReference>
<dbReference type="InterPro" id="IPR011706">
    <property type="entry name" value="Cu-oxidase_C"/>
</dbReference>
<proteinExistence type="inferred from homology"/>
<feature type="domain" description="Plastocyanin-like" evidence="4">
    <location>
        <begin position="192"/>
        <end position="243"/>
    </location>
</feature>
<dbReference type="PANTHER" id="PTHR11709:SF309">
    <property type="entry name" value="L-ASCORBATE OXIDASE HOMOLOG"/>
    <property type="match status" value="1"/>
</dbReference>
<reference evidence="5" key="1">
    <citation type="submission" date="2019-09" db="EMBL/GenBank/DDBJ databases">
        <title>Draft genome information of white flower Hibiscus syriacus.</title>
        <authorList>
            <person name="Kim Y.-M."/>
        </authorList>
    </citation>
    <scope>NUCLEOTIDE SEQUENCE [LARGE SCALE GENOMIC DNA]</scope>
    <source>
        <strain evidence="5">YM2019G1</strain>
    </source>
</reference>
<feature type="domain" description="Plastocyanin-like" evidence="3">
    <location>
        <begin position="18"/>
        <end position="97"/>
    </location>
</feature>
<evidence type="ECO:0000313" key="6">
    <source>
        <dbReference type="Proteomes" id="UP000436088"/>
    </source>
</evidence>
<dbReference type="InterPro" id="IPR001117">
    <property type="entry name" value="Cu-oxidase_2nd"/>
</dbReference>
<dbReference type="InterPro" id="IPR008972">
    <property type="entry name" value="Cupredoxin"/>
</dbReference>
<gene>
    <name evidence="5" type="ORF">F3Y22_tig00111582pilonHSYRG00076</name>
</gene>
<keyword evidence="6" id="KW-1185">Reference proteome</keyword>
<keyword evidence="2" id="KW-0325">Glycoprotein</keyword>
<evidence type="ECO:0000256" key="1">
    <source>
        <dbReference type="ARBA" id="ARBA00010609"/>
    </source>
</evidence>
<dbReference type="AlphaFoldDB" id="A0A6A2XLE7"/>
<dbReference type="PANTHER" id="PTHR11709">
    <property type="entry name" value="MULTI-COPPER OXIDASE"/>
    <property type="match status" value="1"/>
</dbReference>
<evidence type="ECO:0000313" key="5">
    <source>
        <dbReference type="EMBL" id="KAE8676613.1"/>
    </source>
</evidence>
<comment type="similarity">
    <text evidence="1">Belongs to the multicopper oxidase family.</text>
</comment>
<evidence type="ECO:0000256" key="2">
    <source>
        <dbReference type="ARBA" id="ARBA00023180"/>
    </source>
</evidence>
<dbReference type="EMBL" id="VEPZ02001375">
    <property type="protein sequence ID" value="KAE8676613.1"/>
    <property type="molecule type" value="Genomic_DNA"/>
</dbReference>
<organism evidence="5 6">
    <name type="scientific">Hibiscus syriacus</name>
    <name type="common">Rose of Sharon</name>
    <dbReference type="NCBI Taxonomy" id="106335"/>
    <lineage>
        <taxon>Eukaryota</taxon>
        <taxon>Viridiplantae</taxon>
        <taxon>Streptophyta</taxon>
        <taxon>Embryophyta</taxon>
        <taxon>Tracheophyta</taxon>
        <taxon>Spermatophyta</taxon>
        <taxon>Magnoliopsida</taxon>
        <taxon>eudicotyledons</taxon>
        <taxon>Gunneridae</taxon>
        <taxon>Pentapetalae</taxon>
        <taxon>rosids</taxon>
        <taxon>malvids</taxon>
        <taxon>Malvales</taxon>
        <taxon>Malvaceae</taxon>
        <taxon>Malvoideae</taxon>
        <taxon>Hibiscus</taxon>
    </lineage>
</organism>
<comment type="caution">
    <text evidence="5">The sequence shown here is derived from an EMBL/GenBank/DDBJ whole genome shotgun (WGS) entry which is preliminary data.</text>
</comment>
<dbReference type="Proteomes" id="UP000436088">
    <property type="component" value="Unassembled WGS sequence"/>
</dbReference>
<sequence>MEKRSLSSPWKLAKPTDRICNASLKTSINFRFQGHTMKLVEMEGSHTVQNDYESLDVYVGQCYTLLVTADKELKDYYVFAFTRFTKRESTTMGNIQYLNGKGGPSYGIPNPPVGWAWSLNQFRTFRWNLTASAARPNPQGSYKYGGINISTITVANTAEKVDGKLRYAINRVSFVEPTTPLKLAEYYGVADKVFNVEIGKWNPEKRMNYNLLDAVSRHTIQLFPHSWAAVLVSLDNCGMWNIRDEDNLPEDVMTCGVVEGMPMAPAFSS</sequence>
<dbReference type="Gene3D" id="2.60.40.420">
    <property type="entry name" value="Cupredoxins - blue copper proteins"/>
    <property type="match status" value="2"/>
</dbReference>
<evidence type="ECO:0000259" key="3">
    <source>
        <dbReference type="Pfam" id="PF00394"/>
    </source>
</evidence>
<name>A0A6A2XLE7_HIBSY</name>